<evidence type="ECO:0000256" key="1">
    <source>
        <dbReference type="ARBA" id="ARBA00022801"/>
    </source>
</evidence>
<dbReference type="PANTHER" id="PTHR10139">
    <property type="entry name" value="DOUBLE-STRAND BREAK REPAIR PROTEIN MRE11"/>
    <property type="match status" value="1"/>
</dbReference>
<reference evidence="3 4" key="1">
    <citation type="submission" date="2024-04" db="EMBL/GenBank/DDBJ databases">
        <title>Tritrichomonas musculus Genome.</title>
        <authorList>
            <person name="Alves-Ferreira E."/>
            <person name="Grigg M."/>
            <person name="Lorenzi H."/>
            <person name="Galac M."/>
        </authorList>
    </citation>
    <scope>NUCLEOTIDE SEQUENCE [LARGE SCALE GENOMIC DNA]</scope>
    <source>
        <strain evidence="3 4">EAF2021</strain>
    </source>
</reference>
<dbReference type="EMBL" id="JAPFFF010000009">
    <property type="protein sequence ID" value="KAK8883046.1"/>
    <property type="molecule type" value="Genomic_DNA"/>
</dbReference>
<dbReference type="Proteomes" id="UP001470230">
    <property type="component" value="Unassembled WGS sequence"/>
</dbReference>
<dbReference type="InterPro" id="IPR004843">
    <property type="entry name" value="Calcineurin-like_PHP"/>
</dbReference>
<dbReference type="CDD" id="cd00840">
    <property type="entry name" value="MPP_Mre11_N"/>
    <property type="match status" value="1"/>
</dbReference>
<gene>
    <name evidence="3" type="ORF">M9Y10_045694</name>
</gene>
<evidence type="ECO:0000313" key="4">
    <source>
        <dbReference type="Proteomes" id="UP001470230"/>
    </source>
</evidence>
<dbReference type="InterPro" id="IPR029052">
    <property type="entry name" value="Metallo-depent_PP-like"/>
</dbReference>
<feature type="domain" description="Calcineurin-like phosphoesterase" evidence="2">
    <location>
        <begin position="4"/>
        <end position="240"/>
    </location>
</feature>
<protein>
    <submittedName>
        <fullName evidence="3">Double-strand break repair protein mre11a</fullName>
    </submittedName>
</protein>
<keyword evidence="4" id="KW-1185">Reference proteome</keyword>
<evidence type="ECO:0000259" key="2">
    <source>
        <dbReference type="Pfam" id="PF00149"/>
    </source>
</evidence>
<comment type="caution">
    <text evidence="3">The sequence shown here is derived from an EMBL/GenBank/DDBJ whole genome shotgun (WGS) entry which is preliminary data.</text>
</comment>
<dbReference type="SUPFAM" id="SSF56300">
    <property type="entry name" value="Metallo-dependent phosphatases"/>
    <property type="match status" value="1"/>
</dbReference>
<dbReference type="Pfam" id="PF00149">
    <property type="entry name" value="Metallophos"/>
    <property type="match status" value="1"/>
</dbReference>
<dbReference type="InterPro" id="IPR041796">
    <property type="entry name" value="Mre11_N"/>
</dbReference>
<organism evidence="3 4">
    <name type="scientific">Tritrichomonas musculus</name>
    <dbReference type="NCBI Taxonomy" id="1915356"/>
    <lineage>
        <taxon>Eukaryota</taxon>
        <taxon>Metamonada</taxon>
        <taxon>Parabasalia</taxon>
        <taxon>Tritrichomonadida</taxon>
        <taxon>Tritrichomonadidae</taxon>
        <taxon>Tritrichomonas</taxon>
    </lineage>
</organism>
<sequence length="347" mass="40497">MDSIKIAIFTDTHLGYDEKDIITGSDSFTIFNEALDISIDNNVDCIIHAGDLFHSKNPSIKTAIKTNEIIYNHRFPIPNQDLSENPISFTEFQGEQIKSRTPFFIIQGNHDKIDKVDSAINLVSASGLIYYFKDNIADDSITLKPVMIERGNIEVALYGMGHMENFRQLLKNTISGEGKKIVFENIPDAQNNESDNNQRFNILLLHQDSLDRADFRENIPEMVYQICSWMNLVVWGHEHENCIEPRSVSNSETFKITQPGSTIITDFRKYKQPKRSMAILEIFQNRVDFKNIFLKTPRTYRYSRIKISDYEHIFNDSNLRKRYKNYRKDNESLLQYQEQEIKPKFKI</sequence>
<proteinExistence type="predicted"/>
<evidence type="ECO:0000313" key="3">
    <source>
        <dbReference type="EMBL" id="KAK8883046.1"/>
    </source>
</evidence>
<dbReference type="PANTHER" id="PTHR10139:SF1">
    <property type="entry name" value="DOUBLE-STRAND BREAK REPAIR PROTEIN MRE11"/>
    <property type="match status" value="1"/>
</dbReference>
<keyword evidence="1" id="KW-0378">Hydrolase</keyword>
<name>A0ABR2JVX9_9EUKA</name>
<accession>A0ABR2JVX9</accession>
<dbReference type="Gene3D" id="3.60.21.10">
    <property type="match status" value="1"/>
</dbReference>